<proteinExistence type="predicted"/>
<dbReference type="EMBL" id="DSKL01000108">
    <property type="protein sequence ID" value="HEH81873.1"/>
    <property type="molecule type" value="Genomic_DNA"/>
</dbReference>
<name>A0A7C2C203_9DEIN</name>
<protein>
    <submittedName>
        <fullName evidence="2">Uncharacterized protein</fullName>
    </submittedName>
</protein>
<evidence type="ECO:0000313" key="2">
    <source>
        <dbReference type="EMBL" id="HEH81873.1"/>
    </source>
</evidence>
<reference evidence="2" key="1">
    <citation type="journal article" date="2020" name="mSystems">
        <title>Genome- and Community-Level Interaction Insights into Carbon Utilization and Element Cycling Functions of Hydrothermarchaeota in Hydrothermal Sediment.</title>
        <authorList>
            <person name="Zhou Z."/>
            <person name="Liu Y."/>
            <person name="Xu W."/>
            <person name="Pan J."/>
            <person name="Luo Z.H."/>
            <person name="Li M."/>
        </authorList>
    </citation>
    <scope>NUCLEOTIDE SEQUENCE [LARGE SCALE GENOMIC DNA]</scope>
    <source>
        <strain evidence="2">SpSt-246</strain>
    </source>
</reference>
<organism evidence="2">
    <name type="scientific">Thermus islandicus</name>
    <dbReference type="NCBI Taxonomy" id="540988"/>
    <lineage>
        <taxon>Bacteria</taxon>
        <taxon>Thermotogati</taxon>
        <taxon>Deinococcota</taxon>
        <taxon>Deinococci</taxon>
        <taxon>Thermales</taxon>
        <taxon>Thermaceae</taxon>
        <taxon>Thermus</taxon>
    </lineage>
</organism>
<gene>
    <name evidence="2" type="ORF">ENP73_02470</name>
</gene>
<evidence type="ECO:0000256" key="1">
    <source>
        <dbReference type="SAM" id="Coils"/>
    </source>
</evidence>
<feature type="coiled-coil region" evidence="1">
    <location>
        <begin position="41"/>
        <end position="93"/>
    </location>
</feature>
<sequence>MLFAKARSPEALTARVQLLKERARHRVEVLEARWKRKRLPLEKALAEFRRNLEHLRALEAEGRYPKAHLAQALLREELRIRNLEEELRRLKQLKSS</sequence>
<accession>A0A7C2C203</accession>
<dbReference type="AlphaFoldDB" id="A0A7C2C203"/>
<comment type="caution">
    <text evidence="2">The sequence shown here is derived from an EMBL/GenBank/DDBJ whole genome shotgun (WGS) entry which is preliminary data.</text>
</comment>
<keyword evidence="1" id="KW-0175">Coiled coil</keyword>